<sequence>MSRDIRACSVYFDDGHVCGVTDEDEVHDLYEDDDNDLDYVYYDDDHSNDDDQDDDNNNNGDDDDNGDGDNDNVFGLTAVTYMVPCVITYDDENDDDDDDYDDDEYDGDDGDDNFDDDNVFRVPMVGFYINGEYIP</sequence>
<comment type="caution">
    <text evidence="2">The sequence shown here is derived from an EMBL/GenBank/DDBJ whole genome shotgun (WGS) entry which is preliminary data.</text>
</comment>
<gene>
    <name evidence="2" type="ORF">ElyMa_001137100</name>
</gene>
<dbReference type="EMBL" id="BMAT01002256">
    <property type="protein sequence ID" value="GFS02992.1"/>
    <property type="molecule type" value="Genomic_DNA"/>
</dbReference>
<organism evidence="2 3">
    <name type="scientific">Elysia marginata</name>
    <dbReference type="NCBI Taxonomy" id="1093978"/>
    <lineage>
        <taxon>Eukaryota</taxon>
        <taxon>Metazoa</taxon>
        <taxon>Spiralia</taxon>
        <taxon>Lophotrochozoa</taxon>
        <taxon>Mollusca</taxon>
        <taxon>Gastropoda</taxon>
        <taxon>Heterobranchia</taxon>
        <taxon>Euthyneura</taxon>
        <taxon>Panpulmonata</taxon>
        <taxon>Sacoglossa</taxon>
        <taxon>Placobranchoidea</taxon>
        <taxon>Plakobranchidae</taxon>
        <taxon>Elysia</taxon>
    </lineage>
</organism>
<feature type="region of interest" description="Disordered" evidence="1">
    <location>
        <begin position="32"/>
        <end position="73"/>
    </location>
</feature>
<feature type="compositionally biased region" description="Acidic residues" evidence="1">
    <location>
        <begin position="46"/>
        <end position="70"/>
    </location>
</feature>
<evidence type="ECO:0000313" key="2">
    <source>
        <dbReference type="EMBL" id="GFS02992.1"/>
    </source>
</evidence>
<evidence type="ECO:0000313" key="3">
    <source>
        <dbReference type="Proteomes" id="UP000762676"/>
    </source>
</evidence>
<name>A0AAV4I0J3_9GAST</name>
<reference evidence="2 3" key="1">
    <citation type="journal article" date="2021" name="Elife">
        <title>Chloroplast acquisition without the gene transfer in kleptoplastic sea slugs, Plakobranchus ocellatus.</title>
        <authorList>
            <person name="Maeda T."/>
            <person name="Takahashi S."/>
            <person name="Yoshida T."/>
            <person name="Shimamura S."/>
            <person name="Takaki Y."/>
            <person name="Nagai Y."/>
            <person name="Toyoda A."/>
            <person name="Suzuki Y."/>
            <person name="Arimoto A."/>
            <person name="Ishii H."/>
            <person name="Satoh N."/>
            <person name="Nishiyama T."/>
            <person name="Hasebe M."/>
            <person name="Maruyama T."/>
            <person name="Minagawa J."/>
            <person name="Obokata J."/>
            <person name="Shigenobu S."/>
        </authorList>
    </citation>
    <scope>NUCLEOTIDE SEQUENCE [LARGE SCALE GENOMIC DNA]</scope>
</reference>
<evidence type="ECO:0008006" key="4">
    <source>
        <dbReference type="Google" id="ProtNLM"/>
    </source>
</evidence>
<dbReference type="Proteomes" id="UP000762676">
    <property type="component" value="Unassembled WGS sequence"/>
</dbReference>
<evidence type="ECO:0000256" key="1">
    <source>
        <dbReference type="SAM" id="MobiDB-lite"/>
    </source>
</evidence>
<proteinExistence type="predicted"/>
<keyword evidence="3" id="KW-1185">Reference proteome</keyword>
<dbReference type="AlphaFoldDB" id="A0AAV4I0J3"/>
<feature type="region of interest" description="Disordered" evidence="1">
    <location>
        <begin position="87"/>
        <end position="117"/>
    </location>
</feature>
<feature type="compositionally biased region" description="Acidic residues" evidence="1">
    <location>
        <begin position="89"/>
        <end position="117"/>
    </location>
</feature>
<protein>
    <recommendedName>
        <fullName evidence="4">Prostatic spermine-binding protein-like</fullName>
    </recommendedName>
</protein>
<accession>A0AAV4I0J3</accession>